<comment type="caution">
    <text evidence="3">The sequence shown here is derived from an EMBL/GenBank/DDBJ whole genome shotgun (WGS) entry which is preliminary data.</text>
</comment>
<evidence type="ECO:0000256" key="1">
    <source>
        <dbReference type="SAM" id="MobiDB-lite"/>
    </source>
</evidence>
<keyword evidence="2" id="KW-0472">Membrane</keyword>
<reference evidence="3 4" key="1">
    <citation type="submission" date="2021-02" db="EMBL/GenBank/DDBJ databases">
        <title>Porcisia hertigi Genome sequencing and assembly.</title>
        <authorList>
            <person name="Almutairi H."/>
            <person name="Gatherer D."/>
        </authorList>
    </citation>
    <scope>NUCLEOTIDE SEQUENCE [LARGE SCALE GENOMIC DNA]</scope>
    <source>
        <strain evidence="3 4">C119</strain>
    </source>
</reference>
<dbReference type="KEGG" id="phet:94290144"/>
<keyword evidence="2" id="KW-1133">Transmembrane helix</keyword>
<dbReference type="Proteomes" id="UP000674318">
    <property type="component" value="Unassembled WGS sequence"/>
</dbReference>
<dbReference type="OrthoDB" id="243664at2759"/>
<gene>
    <name evidence="3" type="ORF">JKF63_04073</name>
</gene>
<evidence type="ECO:0000256" key="2">
    <source>
        <dbReference type="SAM" id="Phobius"/>
    </source>
</evidence>
<feature type="compositionally biased region" description="Low complexity" evidence="1">
    <location>
        <begin position="188"/>
        <end position="198"/>
    </location>
</feature>
<sequence length="320" mass="34624">MRTFVRCPMSAVAEFCCGPHRLAARACCPSAVVVELRRTFVGNPSPLPSSSSSSVNVSAAEVAAADAAAPSPHPEASGHTVRGFRRGLPFQWSPSQVNGDNVPSAKEIEAMIPTLQELHAQLPGAREMEEMYIRPGSAMRVNGTTGLGETYSGDAATTVTSSQTTSLFENTTDPLEDLLFGPPKDQSAAATEATPTTASQQRLTSRQHMLLAYRALFWGTTFAFLGFTTTVVTAMYLCGYRSLRDLQQGVRDKMGRDEERLRAMADTAATRSQGAAVDTPLVHYVIDLSQPTVAWQQLQEIWGAIQHKAEEEEEEAGTRQ</sequence>
<dbReference type="EMBL" id="JAFJZO010000026">
    <property type="protein sequence ID" value="KAG5501804.1"/>
    <property type="molecule type" value="Genomic_DNA"/>
</dbReference>
<dbReference type="RefSeq" id="XP_067756251.1">
    <property type="nucleotide sequence ID" value="XM_067900067.1"/>
</dbReference>
<evidence type="ECO:0000313" key="3">
    <source>
        <dbReference type="EMBL" id="KAG5501804.1"/>
    </source>
</evidence>
<dbReference type="AlphaFoldDB" id="A0A836I2N0"/>
<accession>A0A836I2N0</accession>
<feature type="transmembrane region" description="Helical" evidence="2">
    <location>
        <begin position="215"/>
        <end position="237"/>
    </location>
</feature>
<protein>
    <recommendedName>
        <fullName evidence="5">Transmembrane protein</fullName>
    </recommendedName>
</protein>
<organism evidence="3 4">
    <name type="scientific">Porcisia hertigi</name>
    <dbReference type="NCBI Taxonomy" id="2761500"/>
    <lineage>
        <taxon>Eukaryota</taxon>
        <taxon>Discoba</taxon>
        <taxon>Euglenozoa</taxon>
        <taxon>Kinetoplastea</taxon>
        <taxon>Metakinetoplastina</taxon>
        <taxon>Trypanosomatida</taxon>
        <taxon>Trypanosomatidae</taxon>
        <taxon>Leishmaniinae</taxon>
        <taxon>Porcisia</taxon>
    </lineage>
</organism>
<dbReference type="GeneID" id="94290144"/>
<name>A0A836I2N0_9TRYP</name>
<keyword evidence="4" id="KW-1185">Reference proteome</keyword>
<feature type="region of interest" description="Disordered" evidence="1">
    <location>
        <begin position="181"/>
        <end position="201"/>
    </location>
</feature>
<proteinExistence type="predicted"/>
<evidence type="ECO:0000313" key="4">
    <source>
        <dbReference type="Proteomes" id="UP000674318"/>
    </source>
</evidence>
<evidence type="ECO:0008006" key="5">
    <source>
        <dbReference type="Google" id="ProtNLM"/>
    </source>
</evidence>
<keyword evidence="2" id="KW-0812">Transmembrane</keyword>